<dbReference type="SUPFAM" id="SSF103481">
    <property type="entry name" value="Multidrug resistance efflux transporter EmrE"/>
    <property type="match status" value="1"/>
</dbReference>
<reference evidence="8" key="1">
    <citation type="submission" date="2022-11" db="UniProtKB">
        <authorList>
            <consortium name="WormBaseParasite"/>
        </authorList>
    </citation>
    <scope>IDENTIFICATION</scope>
</reference>
<feature type="transmembrane region" description="Helical" evidence="6">
    <location>
        <begin position="16"/>
        <end position="38"/>
    </location>
</feature>
<comment type="similarity">
    <text evidence="2">Belongs to the TMEM144 family.</text>
</comment>
<evidence type="ECO:0000256" key="5">
    <source>
        <dbReference type="ARBA" id="ARBA00023136"/>
    </source>
</evidence>
<name>A0A914CN09_9BILA</name>
<feature type="transmembrane region" description="Helical" evidence="6">
    <location>
        <begin position="205"/>
        <end position="225"/>
    </location>
</feature>
<keyword evidence="4 6" id="KW-1133">Transmembrane helix</keyword>
<sequence length="316" mass="34564">MIGCIVFAIQGFEPKVYPLAILSGVIWTIGNTAVIPIIKRVSLAVGYLVWNTTNCIIGWGITYFGLFGVIAKPAAIPWMNFSGVAIVLMGGIIMAFVEKAEEETSNTSSKNSIEEDSIEKLPTPMMIEYPVKLRIDDSPSEKIKPEPTIVIGNKKFNFDKQRIIGVVMAALAGCVFGIVWTPIFYMQDHADEFDNAPKDLLPYLFSNYLGIFITATLEFAIYSVVKKNKPKISPELVLPGLASGIIFGTAQVFMFGATQALTASITYPIVAMMHGLIAASWSTFYFKEVQGKRNYIIMATAVCVNLTGSTLIALSK</sequence>
<dbReference type="InterPro" id="IPR037185">
    <property type="entry name" value="EmrE-like"/>
</dbReference>
<dbReference type="Proteomes" id="UP000887540">
    <property type="component" value="Unplaced"/>
</dbReference>
<feature type="transmembrane region" description="Helical" evidence="6">
    <location>
        <begin position="265"/>
        <end position="286"/>
    </location>
</feature>
<evidence type="ECO:0000256" key="6">
    <source>
        <dbReference type="SAM" id="Phobius"/>
    </source>
</evidence>
<dbReference type="GO" id="GO:0015144">
    <property type="term" value="F:carbohydrate transmembrane transporter activity"/>
    <property type="evidence" value="ECO:0007669"/>
    <property type="project" value="InterPro"/>
</dbReference>
<feature type="transmembrane region" description="Helical" evidence="6">
    <location>
        <begin position="45"/>
        <end position="70"/>
    </location>
</feature>
<feature type="transmembrane region" description="Helical" evidence="6">
    <location>
        <begin position="163"/>
        <end position="185"/>
    </location>
</feature>
<dbReference type="InterPro" id="IPR010651">
    <property type="entry name" value="Sugar_transport"/>
</dbReference>
<dbReference type="PANTHER" id="PTHR16119">
    <property type="entry name" value="TRANSMEMBRANE PROTEIN 144"/>
    <property type="match status" value="1"/>
</dbReference>
<feature type="transmembrane region" description="Helical" evidence="6">
    <location>
        <begin position="76"/>
        <end position="97"/>
    </location>
</feature>
<evidence type="ECO:0000256" key="4">
    <source>
        <dbReference type="ARBA" id="ARBA00022989"/>
    </source>
</evidence>
<proteinExistence type="inferred from homology"/>
<dbReference type="Pfam" id="PF07857">
    <property type="entry name" value="TMEM144"/>
    <property type="match status" value="1"/>
</dbReference>
<comment type="subcellular location">
    <subcellularLocation>
        <location evidence="1">Membrane</location>
        <topology evidence="1">Multi-pass membrane protein</topology>
    </subcellularLocation>
</comment>
<evidence type="ECO:0000313" key="7">
    <source>
        <dbReference type="Proteomes" id="UP000887540"/>
    </source>
</evidence>
<keyword evidence="5 6" id="KW-0472">Membrane</keyword>
<keyword evidence="3 6" id="KW-0812">Transmembrane</keyword>
<evidence type="ECO:0000256" key="3">
    <source>
        <dbReference type="ARBA" id="ARBA00022692"/>
    </source>
</evidence>
<feature type="transmembrane region" description="Helical" evidence="6">
    <location>
        <begin position="295"/>
        <end position="314"/>
    </location>
</feature>
<evidence type="ECO:0000313" key="8">
    <source>
        <dbReference type="WBParaSite" id="ACRNAN_scaffold1260.g13727.t1"/>
    </source>
</evidence>
<evidence type="ECO:0000256" key="2">
    <source>
        <dbReference type="ARBA" id="ARBA00005731"/>
    </source>
</evidence>
<dbReference type="AlphaFoldDB" id="A0A914CN09"/>
<feature type="transmembrane region" description="Helical" evidence="6">
    <location>
        <begin position="237"/>
        <end position="259"/>
    </location>
</feature>
<dbReference type="GO" id="GO:0016020">
    <property type="term" value="C:membrane"/>
    <property type="evidence" value="ECO:0007669"/>
    <property type="project" value="UniProtKB-SubCell"/>
</dbReference>
<dbReference type="WBParaSite" id="ACRNAN_scaffold1260.g13727.t1">
    <property type="protein sequence ID" value="ACRNAN_scaffold1260.g13727.t1"/>
    <property type="gene ID" value="ACRNAN_scaffold1260.g13727"/>
</dbReference>
<keyword evidence="7" id="KW-1185">Reference proteome</keyword>
<evidence type="ECO:0000256" key="1">
    <source>
        <dbReference type="ARBA" id="ARBA00004141"/>
    </source>
</evidence>
<protein>
    <submittedName>
        <fullName evidence="8">Transmembrane protein 144</fullName>
    </submittedName>
</protein>
<organism evidence="7 8">
    <name type="scientific">Acrobeloides nanus</name>
    <dbReference type="NCBI Taxonomy" id="290746"/>
    <lineage>
        <taxon>Eukaryota</taxon>
        <taxon>Metazoa</taxon>
        <taxon>Ecdysozoa</taxon>
        <taxon>Nematoda</taxon>
        <taxon>Chromadorea</taxon>
        <taxon>Rhabditida</taxon>
        <taxon>Tylenchina</taxon>
        <taxon>Cephalobomorpha</taxon>
        <taxon>Cephaloboidea</taxon>
        <taxon>Cephalobidae</taxon>
        <taxon>Acrobeloides</taxon>
    </lineage>
</organism>
<dbReference type="PANTHER" id="PTHR16119:SF17">
    <property type="entry name" value="TRANSMEMBRANE PROTEIN 144"/>
    <property type="match status" value="1"/>
</dbReference>
<accession>A0A914CN09</accession>
<dbReference type="InterPro" id="IPR012435">
    <property type="entry name" value="TMEM144"/>
</dbReference>